<evidence type="ECO:0000259" key="1">
    <source>
        <dbReference type="Pfam" id="PF12680"/>
    </source>
</evidence>
<keyword evidence="3" id="KW-1185">Reference proteome</keyword>
<dbReference type="SUPFAM" id="SSF54427">
    <property type="entry name" value="NTF2-like"/>
    <property type="match status" value="1"/>
</dbReference>
<protein>
    <recommendedName>
        <fullName evidence="1">SnoaL-like domain-containing protein</fullName>
    </recommendedName>
</protein>
<dbReference type="InterPro" id="IPR037401">
    <property type="entry name" value="SnoaL-like"/>
</dbReference>
<dbReference type="Proteomes" id="UP001500325">
    <property type="component" value="Unassembled WGS sequence"/>
</dbReference>
<dbReference type="PANTHER" id="PTHR41252">
    <property type="entry name" value="BLR2505 PROTEIN"/>
    <property type="match status" value="1"/>
</dbReference>
<dbReference type="PANTHER" id="PTHR41252:SF1">
    <property type="entry name" value="BLR2505 PROTEIN"/>
    <property type="match status" value="1"/>
</dbReference>
<dbReference type="Gene3D" id="3.10.450.50">
    <property type="match status" value="1"/>
</dbReference>
<name>A0ABP8WM14_9PSEU</name>
<evidence type="ECO:0000313" key="2">
    <source>
        <dbReference type="EMBL" id="GAA4691337.1"/>
    </source>
</evidence>
<comment type="caution">
    <text evidence="2">The sequence shown here is derived from an EMBL/GenBank/DDBJ whole genome shotgun (WGS) entry which is preliminary data.</text>
</comment>
<evidence type="ECO:0000313" key="3">
    <source>
        <dbReference type="Proteomes" id="UP001500325"/>
    </source>
</evidence>
<dbReference type="EMBL" id="BAABIC010000009">
    <property type="protein sequence ID" value="GAA4691337.1"/>
    <property type="molecule type" value="Genomic_DNA"/>
</dbReference>
<reference evidence="3" key="1">
    <citation type="journal article" date="2019" name="Int. J. Syst. Evol. Microbiol.">
        <title>The Global Catalogue of Microorganisms (GCM) 10K type strain sequencing project: providing services to taxonomists for standard genome sequencing and annotation.</title>
        <authorList>
            <consortium name="The Broad Institute Genomics Platform"/>
            <consortium name="The Broad Institute Genome Sequencing Center for Infectious Disease"/>
            <person name="Wu L."/>
            <person name="Ma J."/>
        </authorList>
    </citation>
    <scope>NUCLEOTIDE SEQUENCE [LARGE SCALE GENOMIC DNA]</scope>
    <source>
        <strain evidence="3">JCM 18055</strain>
    </source>
</reference>
<feature type="domain" description="SnoaL-like" evidence="1">
    <location>
        <begin position="9"/>
        <end position="114"/>
    </location>
</feature>
<organism evidence="2 3">
    <name type="scientific">Pseudonocardia yuanmonensis</name>
    <dbReference type="NCBI Taxonomy" id="1095914"/>
    <lineage>
        <taxon>Bacteria</taxon>
        <taxon>Bacillati</taxon>
        <taxon>Actinomycetota</taxon>
        <taxon>Actinomycetes</taxon>
        <taxon>Pseudonocardiales</taxon>
        <taxon>Pseudonocardiaceae</taxon>
        <taxon>Pseudonocardia</taxon>
    </lineage>
</organism>
<dbReference type="RefSeq" id="WP_345381139.1">
    <property type="nucleotide sequence ID" value="NZ_BAABIC010000009.1"/>
</dbReference>
<gene>
    <name evidence="2" type="ORF">GCM10023215_30280</name>
</gene>
<dbReference type="InterPro" id="IPR032710">
    <property type="entry name" value="NTF2-like_dom_sf"/>
</dbReference>
<proteinExistence type="predicted"/>
<dbReference type="Pfam" id="PF12680">
    <property type="entry name" value="SnoaL_2"/>
    <property type="match status" value="1"/>
</dbReference>
<accession>A0ABP8WM14</accession>
<sequence length="132" mass="14177">MSTSDKDVVKAFVDAFARGDIDTALGYLAPDSLVDEADGLEFSGKYHGPDGFQKLLTTMGSRLEATVDGCDYVVGDDGVIITKMALTFSSRATGRKLPTRVTELYTVKNGRIAHLDSFYKDPAGVAALYAEN</sequence>